<feature type="transmembrane region" description="Helical" evidence="7">
    <location>
        <begin position="630"/>
        <end position="651"/>
    </location>
</feature>
<evidence type="ECO:0000313" key="9">
    <source>
        <dbReference type="Proteomes" id="UP001150569"/>
    </source>
</evidence>
<dbReference type="Gene3D" id="3.30.460.20">
    <property type="entry name" value="CorA soluble domain-like"/>
    <property type="match status" value="1"/>
</dbReference>
<protein>
    <submittedName>
        <fullName evidence="8">CorA metal ion transporter</fullName>
    </submittedName>
</protein>
<dbReference type="AlphaFoldDB" id="A0A9W7ZNU0"/>
<feature type="region of interest" description="Disordered" evidence="6">
    <location>
        <begin position="1"/>
        <end position="191"/>
    </location>
</feature>
<keyword evidence="5 7" id="KW-0472">Membrane</keyword>
<dbReference type="PANTHER" id="PTHR21535:SF51">
    <property type="entry name" value="MANGANESE RESISTANCE PROTEIN MNR2"/>
    <property type="match status" value="1"/>
</dbReference>
<dbReference type="PANTHER" id="PTHR21535">
    <property type="entry name" value="MAGNESIUM AND COBALT TRANSPORT PROTEIN/MITOCHONDRIAL IMPORT INNER MEMBRANE TRANSLOCASE SUBUNIT TIM8"/>
    <property type="match status" value="1"/>
</dbReference>
<feature type="region of interest" description="Disordered" evidence="6">
    <location>
        <begin position="204"/>
        <end position="261"/>
    </location>
</feature>
<accession>A0A9W7ZNU0</accession>
<dbReference type="EMBL" id="JANBPT010001316">
    <property type="protein sequence ID" value="KAJ1908808.1"/>
    <property type="molecule type" value="Genomic_DNA"/>
</dbReference>
<feature type="non-terminal residue" evidence="8">
    <location>
        <position position="1"/>
    </location>
</feature>
<dbReference type="Gene3D" id="1.20.58.340">
    <property type="entry name" value="Magnesium transport protein CorA, transmembrane region"/>
    <property type="match status" value="2"/>
</dbReference>
<evidence type="ECO:0000256" key="1">
    <source>
        <dbReference type="ARBA" id="ARBA00004141"/>
    </source>
</evidence>
<keyword evidence="9" id="KW-1185">Reference proteome</keyword>
<dbReference type="OrthoDB" id="29879at2759"/>
<dbReference type="InterPro" id="IPR045863">
    <property type="entry name" value="CorA_TM1_TM2"/>
</dbReference>
<comment type="similarity">
    <text evidence="2">Belongs to the CorA metal ion transporter (MIT) (TC 1.A.35) family.</text>
</comment>
<evidence type="ECO:0000256" key="2">
    <source>
        <dbReference type="ARBA" id="ARBA00009765"/>
    </source>
</evidence>
<dbReference type="SUPFAM" id="SSF144083">
    <property type="entry name" value="Magnesium transport protein CorA, transmembrane region"/>
    <property type="match status" value="1"/>
</dbReference>
<feature type="compositionally biased region" description="Basic and acidic residues" evidence="6">
    <location>
        <begin position="22"/>
        <end position="33"/>
    </location>
</feature>
<dbReference type="CDD" id="cd12829">
    <property type="entry name" value="Alr1p-like"/>
    <property type="match status" value="1"/>
</dbReference>
<evidence type="ECO:0000256" key="3">
    <source>
        <dbReference type="ARBA" id="ARBA00022692"/>
    </source>
</evidence>
<sequence length="657" mass="72769">MSPSPYPQEEHNLQRSLYETVSNRDSDRDRQSRCELSGLGRAGTSHLLDDDGCGEEDEEAWPGGVVPQDGHHRLSNLTTTPPGLHLLPHLTEAESVSPSAATTVNHQSVASSPSHPQRMSVASDGLAMAATENLGSSPSGLGPFSSSTPPQPSETSPTVDQPAAHRNVRDETRPHRASGTHTPTDATNIDYDALHELLTQRSTMMEKENRRPRHASSFTTAPALRHRNRSSLDPILRSGSTQSNSDDHPIPRSPVAPFPGRSSLDSGDWSDYYGSEGQPPSPKYRFTFYSESTGPLYAEHLHEFYHEKRTLDELMRTCGPFWLDVTSPRAADMVLFSRVFHIHPLTEEDILTEECREKCELFRHYYFTCFHTFNSDTESADFMEPVNLFTIVMGEGILSFHADPLHHPANVLHRIQAMDDPTLATPDWINYALIDDITDSLSPLVEMVSREVESIDELVLILKANEQTDMLQRIGAARKKVMAVQRLVALKGYVIKALMKRFEERRWAASPGRSPSHGSSATTAFQAAPSNFAPSSSSSTYLSGIRFYYADVLDHIITMLQETNQFDSIVQRAHSNFLAQISLEITIASNRANDMIAKVTALGSILLPMNVITGLFGMNVHVPGNGVDSYAWFGGIIGSMVLILALSVFCLHKFKIF</sequence>
<reference evidence="8" key="1">
    <citation type="submission" date="2022-07" db="EMBL/GenBank/DDBJ databases">
        <title>Phylogenomic reconstructions and comparative analyses of Kickxellomycotina fungi.</title>
        <authorList>
            <person name="Reynolds N.K."/>
            <person name="Stajich J.E."/>
            <person name="Barry K."/>
            <person name="Grigoriev I.V."/>
            <person name="Crous P."/>
            <person name="Smith M.E."/>
        </authorList>
    </citation>
    <scope>NUCLEOTIDE SEQUENCE</scope>
    <source>
        <strain evidence="8">RSA 861</strain>
    </source>
</reference>
<gene>
    <name evidence="8" type="primary">MNR2_6</name>
    <name evidence="8" type="ORF">IWQ60_011515</name>
</gene>
<dbReference type="GO" id="GO:0015095">
    <property type="term" value="F:magnesium ion transmembrane transporter activity"/>
    <property type="evidence" value="ECO:0007669"/>
    <property type="project" value="InterPro"/>
</dbReference>
<dbReference type="GO" id="GO:0016020">
    <property type="term" value="C:membrane"/>
    <property type="evidence" value="ECO:0007669"/>
    <property type="project" value="UniProtKB-SubCell"/>
</dbReference>
<dbReference type="Pfam" id="PF01544">
    <property type="entry name" value="CorA"/>
    <property type="match status" value="2"/>
</dbReference>
<dbReference type="InterPro" id="IPR045861">
    <property type="entry name" value="CorA_cytoplasmic_dom"/>
</dbReference>
<keyword evidence="3 7" id="KW-0812">Transmembrane</keyword>
<evidence type="ECO:0000256" key="5">
    <source>
        <dbReference type="ARBA" id="ARBA00023136"/>
    </source>
</evidence>
<feature type="transmembrane region" description="Helical" evidence="7">
    <location>
        <begin position="599"/>
        <end position="618"/>
    </location>
</feature>
<comment type="subcellular location">
    <subcellularLocation>
        <location evidence="1">Membrane</location>
        <topology evidence="1">Multi-pass membrane protein</topology>
    </subcellularLocation>
</comment>
<dbReference type="InterPro" id="IPR044089">
    <property type="entry name" value="Alr1-like"/>
</dbReference>
<evidence type="ECO:0000313" key="8">
    <source>
        <dbReference type="EMBL" id="KAJ1908808.1"/>
    </source>
</evidence>
<keyword evidence="4 7" id="KW-1133">Transmembrane helix</keyword>
<evidence type="ECO:0000256" key="6">
    <source>
        <dbReference type="SAM" id="MobiDB-lite"/>
    </source>
</evidence>
<feature type="compositionally biased region" description="Acidic residues" evidence="6">
    <location>
        <begin position="50"/>
        <end position="60"/>
    </location>
</feature>
<dbReference type="InterPro" id="IPR002523">
    <property type="entry name" value="MgTranspt_CorA/ZnTranspt_ZntB"/>
</dbReference>
<feature type="compositionally biased region" description="Polar residues" evidence="6">
    <location>
        <begin position="94"/>
        <end position="117"/>
    </location>
</feature>
<organism evidence="8 9">
    <name type="scientific">Tieghemiomyces parasiticus</name>
    <dbReference type="NCBI Taxonomy" id="78921"/>
    <lineage>
        <taxon>Eukaryota</taxon>
        <taxon>Fungi</taxon>
        <taxon>Fungi incertae sedis</taxon>
        <taxon>Zoopagomycota</taxon>
        <taxon>Kickxellomycotina</taxon>
        <taxon>Dimargaritomycetes</taxon>
        <taxon>Dimargaritales</taxon>
        <taxon>Dimargaritaceae</taxon>
        <taxon>Tieghemiomyces</taxon>
    </lineage>
</organism>
<name>A0A9W7ZNU0_9FUNG</name>
<evidence type="ECO:0000256" key="4">
    <source>
        <dbReference type="ARBA" id="ARBA00022989"/>
    </source>
</evidence>
<comment type="caution">
    <text evidence="8">The sequence shown here is derived from an EMBL/GenBank/DDBJ whole genome shotgun (WGS) entry which is preliminary data.</text>
</comment>
<evidence type="ECO:0000256" key="7">
    <source>
        <dbReference type="SAM" id="Phobius"/>
    </source>
</evidence>
<dbReference type="Proteomes" id="UP001150569">
    <property type="component" value="Unassembled WGS sequence"/>
</dbReference>
<dbReference type="GO" id="GO:0010961">
    <property type="term" value="P:intracellular magnesium ion homeostasis"/>
    <property type="evidence" value="ECO:0007669"/>
    <property type="project" value="TreeGrafter"/>
</dbReference>
<feature type="compositionally biased region" description="Low complexity" evidence="6">
    <location>
        <begin position="135"/>
        <end position="158"/>
    </location>
</feature>
<proteinExistence type="inferred from homology"/>
<feature type="compositionally biased region" description="Low complexity" evidence="6">
    <location>
        <begin position="77"/>
        <end position="90"/>
    </location>
</feature>
<dbReference type="SUPFAM" id="SSF143865">
    <property type="entry name" value="CorA soluble domain-like"/>
    <property type="match status" value="1"/>
</dbReference>